<dbReference type="SMART" id="SM00387">
    <property type="entry name" value="HATPase_c"/>
    <property type="match status" value="1"/>
</dbReference>
<keyword evidence="7" id="KW-0067">ATP-binding</keyword>
<dbReference type="PANTHER" id="PTHR43065">
    <property type="entry name" value="SENSOR HISTIDINE KINASE"/>
    <property type="match status" value="1"/>
</dbReference>
<dbReference type="SUPFAM" id="SSF55874">
    <property type="entry name" value="ATPase domain of HSP90 chaperone/DNA topoisomerase II/histidine kinase"/>
    <property type="match status" value="1"/>
</dbReference>
<dbReference type="GO" id="GO:0000155">
    <property type="term" value="F:phosphorelay sensor kinase activity"/>
    <property type="evidence" value="ECO:0007669"/>
    <property type="project" value="InterPro"/>
</dbReference>
<dbReference type="PROSITE" id="PS50109">
    <property type="entry name" value="HIS_KIN"/>
    <property type="match status" value="1"/>
</dbReference>
<evidence type="ECO:0000256" key="8">
    <source>
        <dbReference type="ARBA" id="ARBA00023012"/>
    </source>
</evidence>
<evidence type="ECO:0000256" key="4">
    <source>
        <dbReference type="ARBA" id="ARBA00022679"/>
    </source>
</evidence>
<keyword evidence="4" id="KW-0808">Transferase</keyword>
<evidence type="ECO:0000313" key="10">
    <source>
        <dbReference type="EMBL" id="SMC18850.1"/>
    </source>
</evidence>
<dbReference type="Gene3D" id="1.10.287.130">
    <property type="match status" value="1"/>
</dbReference>
<feature type="domain" description="Histidine kinase" evidence="9">
    <location>
        <begin position="29"/>
        <end position="249"/>
    </location>
</feature>
<organism evidence="10 11">
    <name type="scientific">Desulfacinum hydrothermale DSM 13146</name>
    <dbReference type="NCBI Taxonomy" id="1121390"/>
    <lineage>
        <taxon>Bacteria</taxon>
        <taxon>Pseudomonadati</taxon>
        <taxon>Thermodesulfobacteriota</taxon>
        <taxon>Syntrophobacteria</taxon>
        <taxon>Syntrophobacterales</taxon>
        <taxon>Syntrophobacteraceae</taxon>
        <taxon>Desulfacinum</taxon>
    </lineage>
</organism>
<dbReference type="InterPro" id="IPR004358">
    <property type="entry name" value="Sig_transdc_His_kin-like_C"/>
</dbReference>
<protein>
    <recommendedName>
        <fullName evidence="2">histidine kinase</fullName>
        <ecNumber evidence="2">2.7.13.3</ecNumber>
    </recommendedName>
</protein>
<keyword evidence="3" id="KW-0597">Phosphoprotein</keyword>
<evidence type="ECO:0000256" key="5">
    <source>
        <dbReference type="ARBA" id="ARBA00022741"/>
    </source>
</evidence>
<keyword evidence="11" id="KW-1185">Reference proteome</keyword>
<evidence type="ECO:0000256" key="2">
    <source>
        <dbReference type="ARBA" id="ARBA00012438"/>
    </source>
</evidence>
<comment type="catalytic activity">
    <reaction evidence="1">
        <text>ATP + protein L-histidine = ADP + protein N-phospho-L-histidine.</text>
        <dbReference type="EC" id="2.7.13.3"/>
    </reaction>
</comment>
<dbReference type="AlphaFoldDB" id="A0A1W1X4R9"/>
<keyword evidence="5" id="KW-0547">Nucleotide-binding</keyword>
<proteinExistence type="predicted"/>
<dbReference type="GO" id="GO:0005524">
    <property type="term" value="F:ATP binding"/>
    <property type="evidence" value="ECO:0007669"/>
    <property type="project" value="UniProtKB-KW"/>
</dbReference>
<dbReference type="InterPro" id="IPR005467">
    <property type="entry name" value="His_kinase_dom"/>
</dbReference>
<dbReference type="PANTHER" id="PTHR43065:SF10">
    <property type="entry name" value="PEROXIDE STRESS-ACTIVATED HISTIDINE KINASE MAK3"/>
    <property type="match status" value="1"/>
</dbReference>
<dbReference type="EMBL" id="FWXF01000002">
    <property type="protein sequence ID" value="SMC18850.1"/>
    <property type="molecule type" value="Genomic_DNA"/>
</dbReference>
<evidence type="ECO:0000256" key="3">
    <source>
        <dbReference type="ARBA" id="ARBA00022553"/>
    </source>
</evidence>
<sequence>MTSEFNAPVDQKAYDLACRLGNAHASVRKIAHEINNALTGVVTFSKILSRLVCQDPFPAHRIEDIRQDTAHLERAADRSAQLAKAFLRFSHRGPVRIRILDPLQTAIEAARNLVETRRAENIRILIREHNEPCLVYACPDRIRDALNYVIENALDAMPHGGTLTIEPLQAQEGRWIGVAVTDTGPGIPPEHADAVFEPFFSTKQPENGKGLGLGLFFARTIIEQHGGHLRIERCEAGGTRMAILLPEVKAGPSGTR</sequence>
<dbReference type="InterPro" id="IPR036890">
    <property type="entry name" value="HATPase_C_sf"/>
</dbReference>
<dbReference type="EC" id="2.7.13.3" evidence="2"/>
<keyword evidence="6 10" id="KW-0418">Kinase</keyword>
<dbReference type="Proteomes" id="UP000192783">
    <property type="component" value="Unassembled WGS sequence"/>
</dbReference>
<keyword evidence="8" id="KW-0902">Two-component regulatory system</keyword>
<dbReference type="PRINTS" id="PR00344">
    <property type="entry name" value="BCTRLSENSOR"/>
</dbReference>
<evidence type="ECO:0000256" key="1">
    <source>
        <dbReference type="ARBA" id="ARBA00000085"/>
    </source>
</evidence>
<dbReference type="STRING" id="1121390.SAMN02746041_00560"/>
<dbReference type="CDD" id="cd00075">
    <property type="entry name" value="HATPase"/>
    <property type="match status" value="1"/>
</dbReference>
<evidence type="ECO:0000259" key="9">
    <source>
        <dbReference type="PROSITE" id="PS50109"/>
    </source>
</evidence>
<accession>A0A1W1X4R9</accession>
<dbReference type="Pfam" id="PF02518">
    <property type="entry name" value="HATPase_c"/>
    <property type="match status" value="1"/>
</dbReference>
<reference evidence="10 11" key="1">
    <citation type="submission" date="2017-04" db="EMBL/GenBank/DDBJ databases">
        <authorList>
            <person name="Afonso C.L."/>
            <person name="Miller P.J."/>
            <person name="Scott M.A."/>
            <person name="Spackman E."/>
            <person name="Goraichik I."/>
            <person name="Dimitrov K.M."/>
            <person name="Suarez D.L."/>
            <person name="Swayne D.E."/>
        </authorList>
    </citation>
    <scope>NUCLEOTIDE SEQUENCE [LARGE SCALE GENOMIC DNA]</scope>
    <source>
        <strain evidence="10 11">DSM 13146</strain>
    </source>
</reference>
<evidence type="ECO:0000313" key="11">
    <source>
        <dbReference type="Proteomes" id="UP000192783"/>
    </source>
</evidence>
<dbReference type="InterPro" id="IPR003661">
    <property type="entry name" value="HisK_dim/P_dom"/>
</dbReference>
<gene>
    <name evidence="10" type="ORF">SAMN02746041_00560</name>
</gene>
<name>A0A1W1X4R9_9BACT</name>
<dbReference type="CDD" id="cd00082">
    <property type="entry name" value="HisKA"/>
    <property type="match status" value="1"/>
</dbReference>
<evidence type="ECO:0000256" key="6">
    <source>
        <dbReference type="ARBA" id="ARBA00022777"/>
    </source>
</evidence>
<evidence type="ECO:0000256" key="7">
    <source>
        <dbReference type="ARBA" id="ARBA00022840"/>
    </source>
</evidence>
<dbReference type="Gene3D" id="3.30.565.10">
    <property type="entry name" value="Histidine kinase-like ATPase, C-terminal domain"/>
    <property type="match status" value="1"/>
</dbReference>
<dbReference type="InterPro" id="IPR003594">
    <property type="entry name" value="HATPase_dom"/>
</dbReference>